<evidence type="ECO:0000313" key="2">
    <source>
        <dbReference type="EMBL" id="OAQ85322.1"/>
    </source>
</evidence>
<gene>
    <name evidence="2" type="ORF">VFPFJ_07711</name>
</gene>
<comment type="caution">
    <text evidence="2">The sequence shown here is derived from an EMBL/GenBank/DDBJ whole genome shotgun (WGS) entry which is preliminary data.</text>
</comment>
<feature type="compositionally biased region" description="Pro residues" evidence="1">
    <location>
        <begin position="72"/>
        <end position="82"/>
    </location>
</feature>
<feature type="region of interest" description="Disordered" evidence="1">
    <location>
        <begin position="72"/>
        <end position="101"/>
    </location>
</feature>
<sequence>MCIRDSPSSTALTPLLRDRSRRKARCTFFQVAQHDARQGTSQRYLSTTRYTCASAVPVPVLHACPRYLLPPPTTTLHPPPTSPAGLDLNPTEFGQTPKSPASPTFSPFFPPPIIAICTPAFLHPFAFPP</sequence>
<dbReference type="Proteomes" id="UP000078340">
    <property type="component" value="Unassembled WGS sequence"/>
</dbReference>
<proteinExistence type="predicted"/>
<organism evidence="2 3">
    <name type="scientific">Purpureocillium lilacinum</name>
    <name type="common">Paecilomyces lilacinus</name>
    <dbReference type="NCBI Taxonomy" id="33203"/>
    <lineage>
        <taxon>Eukaryota</taxon>
        <taxon>Fungi</taxon>
        <taxon>Dikarya</taxon>
        <taxon>Ascomycota</taxon>
        <taxon>Pezizomycotina</taxon>
        <taxon>Sordariomycetes</taxon>
        <taxon>Hypocreomycetidae</taxon>
        <taxon>Hypocreales</taxon>
        <taxon>Ophiocordycipitaceae</taxon>
        <taxon>Purpureocillium</taxon>
    </lineage>
</organism>
<dbReference type="AlphaFoldDB" id="A0A179H5P3"/>
<evidence type="ECO:0000256" key="1">
    <source>
        <dbReference type="SAM" id="MobiDB-lite"/>
    </source>
</evidence>
<protein>
    <submittedName>
        <fullName evidence="2">Uncharacterized protein</fullName>
    </submittedName>
</protein>
<name>A0A179H5P3_PURLI</name>
<evidence type="ECO:0000313" key="3">
    <source>
        <dbReference type="Proteomes" id="UP000078340"/>
    </source>
</evidence>
<reference evidence="2 3" key="1">
    <citation type="submission" date="2016-02" db="EMBL/GenBank/DDBJ databases">
        <title>Biosynthesis of antibiotic leucinostatins and their inhibition on Phytophthora in bio-control Purpureocillium lilacinum.</title>
        <authorList>
            <person name="Wang G."/>
            <person name="Liu Z."/>
            <person name="Lin R."/>
            <person name="Li E."/>
            <person name="Mao Z."/>
            <person name="Ling J."/>
            <person name="Yin W."/>
            <person name="Xie B."/>
        </authorList>
    </citation>
    <scope>NUCLEOTIDE SEQUENCE [LARGE SCALE GENOMIC DNA]</scope>
    <source>
        <strain evidence="2">PLFJ-1</strain>
    </source>
</reference>
<accession>A0A179H5P3</accession>
<dbReference type="EMBL" id="LSBI01000007">
    <property type="protein sequence ID" value="OAQ85322.1"/>
    <property type="molecule type" value="Genomic_DNA"/>
</dbReference>